<evidence type="ECO:0000256" key="1">
    <source>
        <dbReference type="SAM" id="Phobius"/>
    </source>
</evidence>
<reference evidence="3" key="1">
    <citation type="submission" date="2019-07" db="EMBL/GenBank/DDBJ databases">
        <title>De Novo Assembly of kiwifruit Actinidia rufa.</title>
        <authorList>
            <person name="Sugita-Konishi S."/>
            <person name="Sato K."/>
            <person name="Mori E."/>
            <person name="Abe Y."/>
            <person name="Kisaki G."/>
            <person name="Hamano K."/>
            <person name="Suezawa K."/>
            <person name="Otani M."/>
            <person name="Fukuda T."/>
            <person name="Manabe T."/>
            <person name="Gomi K."/>
            <person name="Tabuchi M."/>
            <person name="Akimitsu K."/>
            <person name="Kataoka I."/>
        </authorList>
    </citation>
    <scope>NUCLEOTIDE SEQUENCE [LARGE SCALE GENOMIC DNA]</scope>
    <source>
        <strain evidence="3">cv. Fuchu</strain>
    </source>
</reference>
<keyword evidence="1" id="KW-0472">Membrane</keyword>
<keyword evidence="3" id="KW-1185">Reference proteome</keyword>
<feature type="transmembrane region" description="Helical" evidence="1">
    <location>
        <begin position="12"/>
        <end position="32"/>
    </location>
</feature>
<keyword evidence="1" id="KW-0812">Transmembrane</keyword>
<protein>
    <submittedName>
        <fullName evidence="2">Uncharacterized protein</fullName>
    </submittedName>
</protein>
<proteinExistence type="predicted"/>
<gene>
    <name evidence="2" type="ORF">Acr_00g0099030</name>
</gene>
<comment type="caution">
    <text evidence="2">The sequence shown here is derived from an EMBL/GenBank/DDBJ whole genome shotgun (WGS) entry which is preliminary data.</text>
</comment>
<keyword evidence="1" id="KW-1133">Transmembrane helix</keyword>
<accession>A0A7J0DZN3</accession>
<name>A0A7J0DZN3_9ERIC</name>
<sequence>MWTGCGCLSSGGLMTLTVLCKAVWNLLLWLSVRVDF</sequence>
<organism evidence="2 3">
    <name type="scientific">Actinidia rufa</name>
    <dbReference type="NCBI Taxonomy" id="165716"/>
    <lineage>
        <taxon>Eukaryota</taxon>
        <taxon>Viridiplantae</taxon>
        <taxon>Streptophyta</taxon>
        <taxon>Embryophyta</taxon>
        <taxon>Tracheophyta</taxon>
        <taxon>Spermatophyta</taxon>
        <taxon>Magnoliopsida</taxon>
        <taxon>eudicotyledons</taxon>
        <taxon>Gunneridae</taxon>
        <taxon>Pentapetalae</taxon>
        <taxon>asterids</taxon>
        <taxon>Ericales</taxon>
        <taxon>Actinidiaceae</taxon>
        <taxon>Actinidia</taxon>
    </lineage>
</organism>
<evidence type="ECO:0000313" key="3">
    <source>
        <dbReference type="Proteomes" id="UP000585474"/>
    </source>
</evidence>
<dbReference type="AlphaFoldDB" id="A0A7J0DZN3"/>
<dbReference type="EMBL" id="BJWL01000455">
    <property type="protein sequence ID" value="GFS45923.1"/>
    <property type="molecule type" value="Genomic_DNA"/>
</dbReference>
<evidence type="ECO:0000313" key="2">
    <source>
        <dbReference type="EMBL" id="GFS45923.1"/>
    </source>
</evidence>
<dbReference type="Proteomes" id="UP000585474">
    <property type="component" value="Unassembled WGS sequence"/>
</dbReference>